<protein>
    <submittedName>
        <fullName evidence="1">Uncharacterized protein</fullName>
    </submittedName>
</protein>
<dbReference type="AlphaFoldDB" id="A0A510JCP4"/>
<dbReference type="STRING" id="714315.GCA_000516535_01918"/>
<organism evidence="1 2">
    <name type="scientific">Pseudoleptotrichia goodfellowii</name>
    <dbReference type="NCBI Taxonomy" id="157692"/>
    <lineage>
        <taxon>Bacteria</taxon>
        <taxon>Fusobacteriati</taxon>
        <taxon>Fusobacteriota</taxon>
        <taxon>Fusobacteriia</taxon>
        <taxon>Fusobacteriales</taxon>
        <taxon>Leptotrichiaceae</taxon>
        <taxon>Pseudoleptotrichia</taxon>
    </lineage>
</organism>
<reference evidence="1 2" key="1">
    <citation type="submission" date="2019-07" db="EMBL/GenBank/DDBJ databases">
        <title>Complete Genome Sequence of Leptotrichia goodfellowii Strain JCM 16774.</title>
        <authorList>
            <person name="Watanabe S."/>
            <person name="Cui L."/>
        </authorList>
    </citation>
    <scope>NUCLEOTIDE SEQUENCE [LARGE SCALE GENOMIC DNA]</scope>
    <source>
        <strain evidence="1 2">JCM16774</strain>
    </source>
</reference>
<name>A0A510JCP4_9FUSO</name>
<dbReference type="Proteomes" id="UP000321606">
    <property type="component" value="Chromosome"/>
</dbReference>
<accession>A0A510JCP4</accession>
<dbReference type="KEGG" id="lgo:JCM16774_1913"/>
<evidence type="ECO:0000313" key="2">
    <source>
        <dbReference type="Proteomes" id="UP000321606"/>
    </source>
</evidence>
<dbReference type="EMBL" id="AP019822">
    <property type="protein sequence ID" value="BBM36967.1"/>
    <property type="molecule type" value="Genomic_DNA"/>
</dbReference>
<evidence type="ECO:0000313" key="1">
    <source>
        <dbReference type="EMBL" id="BBM36967.1"/>
    </source>
</evidence>
<sequence>MFGKIKMYILSEIIHNVITNISNQFSKNDYSSLFSESNFVNFEIFFSIYNKNKKILLNKSDNFFKFLDKQISNLDFDLSFFEKIDKKYISILSKKFEQLCSNDCIDFMTNDIRKKVIEKFKNIINCMSLLYTVFTSILLNYSSFSSNIRIVRAPPRRC</sequence>
<proteinExistence type="predicted"/>
<dbReference type="RefSeq" id="WP_006808487.1">
    <property type="nucleotide sequence ID" value="NZ_AP019822.1"/>
</dbReference>
<gene>
    <name evidence="1" type="ORF">JCM16774_1913</name>
</gene>